<evidence type="ECO:0000256" key="6">
    <source>
        <dbReference type="ARBA" id="ARBA00023239"/>
    </source>
</evidence>
<dbReference type="CDD" id="cd06558">
    <property type="entry name" value="crotonase-like"/>
    <property type="match status" value="1"/>
</dbReference>
<evidence type="ECO:0000256" key="1">
    <source>
        <dbReference type="ARBA" id="ARBA00004275"/>
    </source>
</evidence>
<dbReference type="HOGENOM" id="CLU_009834_7_6_1"/>
<dbReference type="Gene3D" id="3.90.226.10">
    <property type="entry name" value="2-enoyl-CoA Hydratase, Chain A, domain 1"/>
    <property type="match status" value="1"/>
</dbReference>
<accession>A0A0D2DFG8</accession>
<dbReference type="AlphaFoldDB" id="A0A0D2DFG8"/>
<dbReference type="InterPro" id="IPR014748">
    <property type="entry name" value="Enoyl-CoA_hydra_C"/>
</dbReference>
<name>A0A0D2DFG8_9EURO</name>
<dbReference type="GeneID" id="27357504"/>
<dbReference type="FunFam" id="3.90.226.10:FF:000074">
    <property type="entry name" value="Enoyl-CoA hydratase (AFU_orthologue AFUA_2G10650)"/>
    <property type="match status" value="1"/>
</dbReference>
<dbReference type="RefSeq" id="XP_016262039.1">
    <property type="nucleotide sequence ID" value="XM_016406435.1"/>
</dbReference>
<dbReference type="SUPFAM" id="SSF52096">
    <property type="entry name" value="ClpP/crotonase"/>
    <property type="match status" value="1"/>
</dbReference>
<organism evidence="7 8">
    <name type="scientific">Exophiala oligosperma</name>
    <dbReference type="NCBI Taxonomy" id="215243"/>
    <lineage>
        <taxon>Eukaryota</taxon>
        <taxon>Fungi</taxon>
        <taxon>Dikarya</taxon>
        <taxon>Ascomycota</taxon>
        <taxon>Pezizomycotina</taxon>
        <taxon>Eurotiomycetes</taxon>
        <taxon>Chaetothyriomycetidae</taxon>
        <taxon>Chaetothyriales</taxon>
        <taxon>Herpotrichiellaceae</taxon>
        <taxon>Exophiala</taxon>
    </lineage>
</organism>
<dbReference type="InterPro" id="IPR001753">
    <property type="entry name" value="Enoyl-CoA_hydra/iso"/>
</dbReference>
<evidence type="ECO:0000256" key="3">
    <source>
        <dbReference type="ARBA" id="ARBA00005254"/>
    </source>
</evidence>
<dbReference type="Proteomes" id="UP000053342">
    <property type="component" value="Unassembled WGS sequence"/>
</dbReference>
<keyword evidence="4" id="KW-0576">Peroxisome</keyword>
<evidence type="ECO:0000256" key="2">
    <source>
        <dbReference type="ARBA" id="ARBA00004924"/>
    </source>
</evidence>
<dbReference type="Pfam" id="PF00378">
    <property type="entry name" value="ECH_1"/>
    <property type="match status" value="1"/>
</dbReference>
<keyword evidence="6" id="KW-0456">Lyase</keyword>
<dbReference type="PANTHER" id="PTHR11941:SF158">
    <property type="entry name" value="ENOYL-COA HYDRATASE (AFU_ORTHOLOGUE AFUA_2G10650)"/>
    <property type="match status" value="1"/>
</dbReference>
<dbReference type="STRING" id="215243.A0A0D2DFG8"/>
<evidence type="ECO:0000313" key="7">
    <source>
        <dbReference type="EMBL" id="KIW41823.1"/>
    </source>
</evidence>
<protein>
    <recommendedName>
        <fullName evidence="9">Enoyl-CoA hydratase</fullName>
    </recommendedName>
</protein>
<evidence type="ECO:0000256" key="4">
    <source>
        <dbReference type="ARBA" id="ARBA00023140"/>
    </source>
</evidence>
<dbReference type="VEuPathDB" id="FungiDB:PV06_05430"/>
<dbReference type="GO" id="GO:0016853">
    <property type="term" value="F:isomerase activity"/>
    <property type="evidence" value="ECO:0007669"/>
    <property type="project" value="UniProtKB-KW"/>
</dbReference>
<dbReference type="Gene3D" id="1.10.12.10">
    <property type="entry name" value="Lyase 2-enoyl-coa Hydratase, Chain A, domain 2"/>
    <property type="match status" value="1"/>
</dbReference>
<comment type="pathway">
    <text evidence="2">Siderophore biosynthesis.</text>
</comment>
<comment type="similarity">
    <text evidence="3">Belongs to the enoyl-CoA hydratase/isomerase family.</text>
</comment>
<evidence type="ECO:0000313" key="8">
    <source>
        <dbReference type="Proteomes" id="UP000053342"/>
    </source>
</evidence>
<dbReference type="GO" id="GO:0005739">
    <property type="term" value="C:mitochondrion"/>
    <property type="evidence" value="ECO:0007669"/>
    <property type="project" value="TreeGrafter"/>
</dbReference>
<proteinExistence type="inferred from homology"/>
<keyword evidence="8" id="KW-1185">Reference proteome</keyword>
<dbReference type="InterPro" id="IPR029045">
    <property type="entry name" value="ClpP/crotonase-like_dom_sf"/>
</dbReference>
<reference evidence="7 8" key="1">
    <citation type="submission" date="2015-01" db="EMBL/GenBank/DDBJ databases">
        <title>The Genome Sequence of Exophiala oligosperma CBS72588.</title>
        <authorList>
            <consortium name="The Broad Institute Genomics Platform"/>
            <person name="Cuomo C."/>
            <person name="de Hoog S."/>
            <person name="Gorbushina A."/>
            <person name="Stielow B."/>
            <person name="Teixiera M."/>
            <person name="Abouelleil A."/>
            <person name="Chapman S.B."/>
            <person name="Priest M."/>
            <person name="Young S.K."/>
            <person name="Wortman J."/>
            <person name="Nusbaum C."/>
            <person name="Birren B."/>
        </authorList>
    </citation>
    <scope>NUCLEOTIDE SEQUENCE [LARGE SCALE GENOMIC DNA]</scope>
    <source>
        <strain evidence="7 8">CBS 72588</strain>
    </source>
</reference>
<dbReference type="EMBL" id="KN847336">
    <property type="protein sequence ID" value="KIW41823.1"/>
    <property type="molecule type" value="Genomic_DNA"/>
</dbReference>
<comment type="subcellular location">
    <subcellularLocation>
        <location evidence="1">Peroxisome</location>
    </subcellularLocation>
</comment>
<keyword evidence="5" id="KW-0413">Isomerase</keyword>
<dbReference type="GO" id="GO:0006635">
    <property type="term" value="P:fatty acid beta-oxidation"/>
    <property type="evidence" value="ECO:0007669"/>
    <property type="project" value="TreeGrafter"/>
</dbReference>
<gene>
    <name evidence="7" type="ORF">PV06_05430</name>
</gene>
<dbReference type="PANTHER" id="PTHR11941">
    <property type="entry name" value="ENOYL-COA HYDRATASE-RELATED"/>
    <property type="match status" value="1"/>
</dbReference>
<evidence type="ECO:0008006" key="9">
    <source>
        <dbReference type="Google" id="ProtNLM"/>
    </source>
</evidence>
<sequence length="284" mass="30795">MVKTKFQTQPPTDRHYTLSYPHESIVLVVLNNPKGLNSITSHGNWAFDALWQWYDNEPSLICAVITGAGRAFCAGADLKEWNQTNDEGNVLRHMPPSGFGGISRRSGKKPIIGAINGLAYGGGMEMVASMDLVVASKNAKFCLSEVKRGVAAVGGFLPRLVRTIGRVRAMDMGLTGRTVSAQEALSWGFINEVSEDAPADSEVMDRPVVQKALQWAKNVAINSPDAVIVTRAGITSGWEDGSAEHATAQVLDVWQRRLLNGENLKEGVKAFVEKRAPKFSGCKL</sequence>
<dbReference type="GO" id="GO:0005777">
    <property type="term" value="C:peroxisome"/>
    <property type="evidence" value="ECO:0007669"/>
    <property type="project" value="UniProtKB-SubCell"/>
</dbReference>
<evidence type="ECO:0000256" key="5">
    <source>
        <dbReference type="ARBA" id="ARBA00023235"/>
    </source>
</evidence>
<dbReference type="OrthoDB" id="2139957at2759"/>
<dbReference type="GO" id="GO:0016829">
    <property type="term" value="F:lyase activity"/>
    <property type="evidence" value="ECO:0007669"/>
    <property type="project" value="UniProtKB-KW"/>
</dbReference>